<dbReference type="GO" id="GO:0051213">
    <property type="term" value="F:dioxygenase activity"/>
    <property type="evidence" value="ECO:0007669"/>
    <property type="project" value="UniProtKB-KW"/>
</dbReference>
<feature type="domain" description="VOC" evidence="1">
    <location>
        <begin position="2"/>
        <end position="119"/>
    </location>
</feature>
<dbReference type="Proteomes" id="UP000553963">
    <property type="component" value="Unassembled WGS sequence"/>
</dbReference>
<dbReference type="EMBL" id="JACIDS010000005">
    <property type="protein sequence ID" value="MBB3932709.1"/>
    <property type="molecule type" value="Genomic_DNA"/>
</dbReference>
<keyword evidence="3" id="KW-1185">Reference proteome</keyword>
<dbReference type="SUPFAM" id="SSF54593">
    <property type="entry name" value="Glyoxalase/Bleomycin resistance protein/Dihydroxybiphenyl dioxygenase"/>
    <property type="match status" value="1"/>
</dbReference>
<dbReference type="AlphaFoldDB" id="A0A840AR18"/>
<dbReference type="GO" id="GO:0016829">
    <property type="term" value="F:lyase activity"/>
    <property type="evidence" value="ECO:0007669"/>
    <property type="project" value="UniProtKB-KW"/>
</dbReference>
<comment type="caution">
    <text evidence="2">The sequence shown here is derived from an EMBL/GenBank/DDBJ whole genome shotgun (WGS) entry which is preliminary data.</text>
</comment>
<accession>A0A840AR18</accession>
<dbReference type="InterPro" id="IPR029068">
    <property type="entry name" value="Glyas_Bleomycin-R_OHBP_Dase"/>
</dbReference>
<keyword evidence="2" id="KW-0560">Oxidoreductase</keyword>
<reference evidence="2 3" key="1">
    <citation type="submission" date="2020-08" db="EMBL/GenBank/DDBJ databases">
        <title>Genomic Encyclopedia of Type Strains, Phase IV (KMG-IV): sequencing the most valuable type-strain genomes for metagenomic binning, comparative biology and taxonomic classification.</title>
        <authorList>
            <person name="Goeker M."/>
        </authorList>
    </citation>
    <scope>NUCLEOTIDE SEQUENCE [LARGE SCALE GENOMIC DNA]</scope>
    <source>
        <strain evidence="2 3">DSM 25966</strain>
    </source>
</reference>
<name>A0A840AR18_9HYPH</name>
<proteinExistence type="predicted"/>
<dbReference type="InterPro" id="IPR004360">
    <property type="entry name" value="Glyas_Fos-R_dOase_dom"/>
</dbReference>
<keyword evidence="2" id="KW-0223">Dioxygenase</keyword>
<dbReference type="PANTHER" id="PTHR35006:SF2">
    <property type="entry name" value="GLYOXALASE FAMILY PROTEIN (AFU_ORTHOLOGUE AFUA_5G14830)"/>
    <property type="match status" value="1"/>
</dbReference>
<gene>
    <name evidence="2" type="ORF">GGR25_003773</name>
</gene>
<dbReference type="Gene3D" id="3.10.180.10">
    <property type="entry name" value="2,3-Dihydroxybiphenyl 1,2-Dioxygenase, domain 1"/>
    <property type="match status" value="1"/>
</dbReference>
<dbReference type="RefSeq" id="WP_183400383.1">
    <property type="nucleotide sequence ID" value="NZ_JACIDS010000005.1"/>
</dbReference>
<protein>
    <submittedName>
        <fullName evidence="2">Catechol 2,3-dioxygenase-like lactoylglutathione lyase family enzyme</fullName>
    </submittedName>
</protein>
<sequence>MGFDHIGFTVPNFLKSRDFYVSALAPLEIGIVHEGADRAAFGENGRVLLWIGSGPSLQASIHLAFAARDKAAVAAFHAAATEAGGRDNGAPGYRPQYHPGYYAAFVLDPDGHNIEAVFHERV</sequence>
<evidence type="ECO:0000313" key="3">
    <source>
        <dbReference type="Proteomes" id="UP000553963"/>
    </source>
</evidence>
<dbReference type="PANTHER" id="PTHR35006">
    <property type="entry name" value="GLYOXALASE FAMILY PROTEIN (AFU_ORTHOLOGUE AFUA_5G14830)"/>
    <property type="match status" value="1"/>
</dbReference>
<dbReference type="Pfam" id="PF00903">
    <property type="entry name" value="Glyoxalase"/>
    <property type="match status" value="1"/>
</dbReference>
<evidence type="ECO:0000259" key="1">
    <source>
        <dbReference type="PROSITE" id="PS51819"/>
    </source>
</evidence>
<dbReference type="InterPro" id="IPR037523">
    <property type="entry name" value="VOC_core"/>
</dbReference>
<dbReference type="PROSITE" id="PS51819">
    <property type="entry name" value="VOC"/>
    <property type="match status" value="1"/>
</dbReference>
<organism evidence="2 3">
    <name type="scientific">Kaistia hirudinis</name>
    <dbReference type="NCBI Taxonomy" id="1293440"/>
    <lineage>
        <taxon>Bacteria</taxon>
        <taxon>Pseudomonadati</taxon>
        <taxon>Pseudomonadota</taxon>
        <taxon>Alphaproteobacteria</taxon>
        <taxon>Hyphomicrobiales</taxon>
        <taxon>Kaistiaceae</taxon>
        <taxon>Kaistia</taxon>
    </lineage>
</organism>
<keyword evidence="2" id="KW-0456">Lyase</keyword>
<evidence type="ECO:0000313" key="2">
    <source>
        <dbReference type="EMBL" id="MBB3932709.1"/>
    </source>
</evidence>